<name>A0A426X5C7_ENSVE</name>
<comment type="caution">
    <text evidence="2">The sequence shown here is derived from an EMBL/GenBank/DDBJ whole genome shotgun (WGS) entry which is preliminary data.</text>
</comment>
<proteinExistence type="predicted"/>
<feature type="region of interest" description="Disordered" evidence="1">
    <location>
        <begin position="1"/>
        <end position="56"/>
    </location>
</feature>
<dbReference type="AlphaFoldDB" id="A0A426X5C7"/>
<dbReference type="EMBL" id="AMZH03026300">
    <property type="protein sequence ID" value="RRT34682.1"/>
    <property type="molecule type" value="Genomic_DNA"/>
</dbReference>
<protein>
    <submittedName>
        <fullName evidence="2">Uncharacterized protein</fullName>
    </submittedName>
</protein>
<feature type="compositionally biased region" description="Basic and acidic residues" evidence="1">
    <location>
        <begin position="33"/>
        <end position="42"/>
    </location>
</feature>
<organism evidence="2 3">
    <name type="scientific">Ensete ventricosum</name>
    <name type="common">Abyssinian banana</name>
    <name type="synonym">Musa ensete</name>
    <dbReference type="NCBI Taxonomy" id="4639"/>
    <lineage>
        <taxon>Eukaryota</taxon>
        <taxon>Viridiplantae</taxon>
        <taxon>Streptophyta</taxon>
        <taxon>Embryophyta</taxon>
        <taxon>Tracheophyta</taxon>
        <taxon>Spermatophyta</taxon>
        <taxon>Magnoliopsida</taxon>
        <taxon>Liliopsida</taxon>
        <taxon>Zingiberales</taxon>
        <taxon>Musaceae</taxon>
        <taxon>Ensete</taxon>
    </lineage>
</organism>
<accession>A0A426X5C7</accession>
<gene>
    <name evidence="2" type="ORF">B296_00030416</name>
</gene>
<evidence type="ECO:0000256" key="1">
    <source>
        <dbReference type="SAM" id="MobiDB-lite"/>
    </source>
</evidence>
<evidence type="ECO:0000313" key="2">
    <source>
        <dbReference type="EMBL" id="RRT34682.1"/>
    </source>
</evidence>
<feature type="compositionally biased region" description="Pro residues" evidence="1">
    <location>
        <begin position="43"/>
        <end position="54"/>
    </location>
</feature>
<reference evidence="2 3" key="1">
    <citation type="journal article" date="2014" name="Agronomy (Basel)">
        <title>A Draft Genome Sequence for Ensete ventricosum, the Drought-Tolerant Tree Against Hunger.</title>
        <authorList>
            <person name="Harrison J."/>
            <person name="Moore K.A."/>
            <person name="Paszkiewicz K."/>
            <person name="Jones T."/>
            <person name="Grant M."/>
            <person name="Ambacheew D."/>
            <person name="Muzemil S."/>
            <person name="Studholme D.J."/>
        </authorList>
    </citation>
    <scope>NUCLEOTIDE SEQUENCE [LARGE SCALE GENOMIC DNA]</scope>
</reference>
<dbReference type="Proteomes" id="UP000287651">
    <property type="component" value="Unassembled WGS sequence"/>
</dbReference>
<evidence type="ECO:0000313" key="3">
    <source>
        <dbReference type="Proteomes" id="UP000287651"/>
    </source>
</evidence>
<sequence>MRYNSGGVTLVAGKHENHKRLYAKNSQEQPPEVPRRLPDRPEPPYPRSPPPPLNPTRMEIFLQIREKGLLRMPNPMKSHREIRDWVKYYHRTMAMTQECHDLWNQIDELIRKGYLRRYIKRPRETSLRPQGPVEKQIDVIV</sequence>